<dbReference type="EMBL" id="CP011568">
    <property type="protein sequence ID" value="AKJ67861.1"/>
    <property type="molecule type" value="Genomic_DNA"/>
</dbReference>
<dbReference type="AlphaFoldDB" id="A0A0G3ET22"/>
<keyword evidence="2" id="KW-1185">Reference proteome</keyword>
<dbReference type="SUPFAM" id="SSF48576">
    <property type="entry name" value="Terpenoid synthases"/>
    <property type="match status" value="1"/>
</dbReference>
<evidence type="ECO:0000313" key="2">
    <source>
        <dbReference type="Proteomes" id="UP000036700"/>
    </source>
</evidence>
<dbReference type="OrthoDB" id="9807580at2"/>
<dbReference type="KEGG" id="ptx:ABW99_06165"/>
<reference evidence="2" key="1">
    <citation type="submission" date="2015-06" db="EMBL/GenBank/DDBJ databases">
        <authorList>
            <person name="Lim Y.L."/>
            <person name="Ee R."/>
            <person name="Yong D."/>
            <person name="How K.Y."/>
            <person name="Yin W.F."/>
            <person name="Chan K.G."/>
        </authorList>
    </citation>
    <scope>NUCLEOTIDE SEQUENCE [LARGE SCALE GENOMIC DNA]</scope>
    <source>
        <strain evidence="2">DSM 25325</strain>
    </source>
</reference>
<organism evidence="1 2">
    <name type="scientific">Pandoraea thiooxydans</name>
    <dbReference type="NCBI Taxonomy" id="445709"/>
    <lineage>
        <taxon>Bacteria</taxon>
        <taxon>Pseudomonadati</taxon>
        <taxon>Pseudomonadota</taxon>
        <taxon>Betaproteobacteria</taxon>
        <taxon>Burkholderiales</taxon>
        <taxon>Burkholderiaceae</taxon>
        <taxon>Pandoraea</taxon>
    </lineage>
</organism>
<dbReference type="PANTHER" id="PTHR31480">
    <property type="entry name" value="BIFUNCTIONAL LYCOPENE CYCLASE/PHYTOENE SYNTHASE"/>
    <property type="match status" value="1"/>
</dbReference>
<evidence type="ECO:0008006" key="3">
    <source>
        <dbReference type="Google" id="ProtNLM"/>
    </source>
</evidence>
<sequence>MNASDAYCRQKAAPPGSNLYYALLMAPPARRAAAYALHALCQEIAEVKDKVHEPSVASAKLAWWRTEIASLCAGQPTHPASKALSPHLEKTGINEAALLQLVDGAEMDIEQMRYLDLPALDRYCRLNGGRPAILAAHLYGFSDPQTPPRAEALGQAIALARTVANVGADARRGYIYFPVDELQRFDVTAAAIQNGGYSGQFKSLMRYQTQRAREQLQAAHAALPTVDRRRQRALLALARLHLALLDEIERSQFEILHQRIDLTPLRKLWIAWRTR</sequence>
<name>A0A0G3ET22_9BURK</name>
<dbReference type="RefSeq" id="WP_047213651.1">
    <property type="nucleotide sequence ID" value="NZ_CP011568.3"/>
</dbReference>
<dbReference type="Pfam" id="PF00494">
    <property type="entry name" value="SQS_PSY"/>
    <property type="match status" value="1"/>
</dbReference>
<proteinExistence type="predicted"/>
<accession>A0A0G3ET22</accession>
<gene>
    <name evidence="1" type="ORF">ABW99_06165</name>
</gene>
<dbReference type="InterPro" id="IPR008949">
    <property type="entry name" value="Isoprenoid_synthase_dom_sf"/>
</dbReference>
<dbReference type="GO" id="GO:0016765">
    <property type="term" value="F:transferase activity, transferring alkyl or aryl (other than methyl) groups"/>
    <property type="evidence" value="ECO:0007669"/>
    <property type="project" value="UniProtKB-ARBA"/>
</dbReference>
<dbReference type="InterPro" id="IPR002060">
    <property type="entry name" value="Squ/phyt_synthse"/>
</dbReference>
<evidence type="ECO:0000313" key="1">
    <source>
        <dbReference type="EMBL" id="AKJ67861.1"/>
    </source>
</evidence>
<dbReference type="PATRIC" id="fig|445709.3.peg.1326"/>
<protein>
    <recommendedName>
        <fullName evidence="3">Squalene synthase HpnD</fullName>
    </recommendedName>
</protein>
<dbReference type="STRING" id="445709.ABW99_06165"/>
<dbReference type="Proteomes" id="UP000036700">
    <property type="component" value="Chromosome"/>
</dbReference>
<dbReference type="Gene3D" id="1.10.600.10">
    <property type="entry name" value="Farnesyl Diphosphate Synthase"/>
    <property type="match status" value="1"/>
</dbReference>